<dbReference type="PANTHER" id="PTHR35999">
    <property type="entry name" value="MITOCHONDRIAL IMPORT RECEPTOR SUBUNIT TOM6 HOMOLOG"/>
    <property type="match status" value="1"/>
</dbReference>
<sequence>MRKAVPTTATMAISGGLIHPGLDPPSPGTREDGPHWNSYAASAYDGASMFVGAAVGGNGSNQKPHAQPLSRSLFSVSSGGLRYCLQFQSGFDEGGRERRGEMFLGGFPRRPDKATAYKQLKRHLGIMGAFVVVIRVTPYVLHYLSQEKEELKLEL</sequence>
<dbReference type="Proteomes" id="UP000317650">
    <property type="component" value="Chromosome 9"/>
</dbReference>
<name>A0A4S8IKU4_MUSBA</name>
<dbReference type="PANTHER" id="PTHR35999:SF1">
    <property type="entry name" value="MITOCHONDRIAL IMPORT RECEPTOR SUBUNIT TOM6 HOMOLOG"/>
    <property type="match status" value="1"/>
</dbReference>
<dbReference type="EMBL" id="PYDT01000010">
    <property type="protein sequence ID" value="THU48112.1"/>
    <property type="molecule type" value="Genomic_DNA"/>
</dbReference>
<evidence type="ECO:0000313" key="3">
    <source>
        <dbReference type="EMBL" id="THU48112.1"/>
    </source>
</evidence>
<feature type="transmembrane region" description="Helical" evidence="2">
    <location>
        <begin position="124"/>
        <end position="145"/>
    </location>
</feature>
<keyword evidence="2" id="KW-0472">Membrane</keyword>
<keyword evidence="2" id="KW-0812">Transmembrane</keyword>
<accession>A0A4S8IKU4</accession>
<dbReference type="STRING" id="52838.A0A4S8IKU4"/>
<proteinExistence type="predicted"/>
<evidence type="ECO:0000256" key="1">
    <source>
        <dbReference type="SAM" id="MobiDB-lite"/>
    </source>
</evidence>
<comment type="caution">
    <text evidence="3">The sequence shown here is derived from an EMBL/GenBank/DDBJ whole genome shotgun (WGS) entry which is preliminary data.</text>
</comment>
<dbReference type="GO" id="GO:0005742">
    <property type="term" value="C:mitochondrial outer membrane translocase complex"/>
    <property type="evidence" value="ECO:0007669"/>
    <property type="project" value="InterPro"/>
</dbReference>
<protein>
    <submittedName>
        <fullName evidence="3">Uncharacterized protein</fullName>
    </submittedName>
</protein>
<evidence type="ECO:0000313" key="4">
    <source>
        <dbReference type="Proteomes" id="UP000317650"/>
    </source>
</evidence>
<feature type="region of interest" description="Disordered" evidence="1">
    <location>
        <begin position="14"/>
        <end position="34"/>
    </location>
</feature>
<dbReference type="AlphaFoldDB" id="A0A4S8IKU4"/>
<dbReference type="InterPro" id="IPR034554">
    <property type="entry name" value="TOM6_plants"/>
</dbReference>
<reference evidence="3 4" key="1">
    <citation type="journal article" date="2019" name="Nat. Plants">
        <title>Genome sequencing of Musa balbisiana reveals subgenome evolution and function divergence in polyploid bananas.</title>
        <authorList>
            <person name="Yao X."/>
        </authorList>
    </citation>
    <scope>NUCLEOTIDE SEQUENCE [LARGE SCALE GENOMIC DNA]</scope>
    <source>
        <strain evidence="4">cv. DH-PKW</strain>
        <tissue evidence="3">Leaves</tissue>
    </source>
</reference>
<organism evidence="3 4">
    <name type="scientific">Musa balbisiana</name>
    <name type="common">Banana</name>
    <dbReference type="NCBI Taxonomy" id="52838"/>
    <lineage>
        <taxon>Eukaryota</taxon>
        <taxon>Viridiplantae</taxon>
        <taxon>Streptophyta</taxon>
        <taxon>Embryophyta</taxon>
        <taxon>Tracheophyta</taxon>
        <taxon>Spermatophyta</taxon>
        <taxon>Magnoliopsida</taxon>
        <taxon>Liliopsida</taxon>
        <taxon>Zingiberales</taxon>
        <taxon>Musaceae</taxon>
        <taxon>Musa</taxon>
    </lineage>
</organism>
<keyword evidence="4" id="KW-1185">Reference proteome</keyword>
<keyword evidence="2" id="KW-1133">Transmembrane helix</keyword>
<gene>
    <name evidence="3" type="ORF">C4D60_Mb09t22780</name>
</gene>
<evidence type="ECO:0000256" key="2">
    <source>
        <dbReference type="SAM" id="Phobius"/>
    </source>
</evidence>